<accession>A0AAP2CQT1</accession>
<evidence type="ECO:0000256" key="2">
    <source>
        <dbReference type="SAM" id="Phobius"/>
    </source>
</evidence>
<evidence type="ECO:0008006" key="5">
    <source>
        <dbReference type="Google" id="ProtNLM"/>
    </source>
</evidence>
<dbReference type="RefSeq" id="WP_327795038.1">
    <property type="nucleotide sequence ID" value="NZ_JADQAZ010000003.1"/>
</dbReference>
<evidence type="ECO:0000313" key="3">
    <source>
        <dbReference type="EMBL" id="MBT0958822.1"/>
    </source>
</evidence>
<name>A0AAP2CQT1_9RHOB</name>
<dbReference type="AlphaFoldDB" id="A0AAP2CQT1"/>
<evidence type="ECO:0000313" key="4">
    <source>
        <dbReference type="Proteomes" id="UP001315686"/>
    </source>
</evidence>
<comment type="caution">
    <text evidence="3">The sequence shown here is derived from an EMBL/GenBank/DDBJ whole genome shotgun (WGS) entry which is preliminary data.</text>
</comment>
<keyword evidence="4" id="KW-1185">Reference proteome</keyword>
<evidence type="ECO:0000256" key="1">
    <source>
        <dbReference type="SAM" id="MobiDB-lite"/>
    </source>
</evidence>
<organism evidence="3 4">
    <name type="scientific">Harenicola maris</name>
    <dbReference type="NCBI Taxonomy" id="2841044"/>
    <lineage>
        <taxon>Bacteria</taxon>
        <taxon>Pseudomonadati</taxon>
        <taxon>Pseudomonadota</taxon>
        <taxon>Alphaproteobacteria</taxon>
        <taxon>Rhodobacterales</taxon>
        <taxon>Paracoccaceae</taxon>
        <taxon>Harenicola</taxon>
    </lineage>
</organism>
<keyword evidence="2" id="KW-0812">Transmembrane</keyword>
<dbReference type="EMBL" id="JADQAZ010000003">
    <property type="protein sequence ID" value="MBT0958822.1"/>
    <property type="molecule type" value="Genomic_DNA"/>
</dbReference>
<gene>
    <name evidence="3" type="ORF">IV417_15640</name>
</gene>
<keyword evidence="2" id="KW-0472">Membrane</keyword>
<dbReference type="Proteomes" id="UP001315686">
    <property type="component" value="Unassembled WGS sequence"/>
</dbReference>
<proteinExistence type="predicted"/>
<sequence length="121" mass="13176">MRKKTAPLAAPQPKPTKDPSPARAIYLCVVLLPIVFGATYIHLRSQVPAERFAPQNTAEARFTSRAGTWKSAPVVTAPGTNADTGSALPQVLRFDKSRGHRLMERQKLIEQRQNGGAEASN</sequence>
<keyword evidence="2" id="KW-1133">Transmembrane helix</keyword>
<feature type="transmembrane region" description="Helical" evidence="2">
    <location>
        <begin position="24"/>
        <end position="43"/>
    </location>
</feature>
<reference evidence="3 4" key="1">
    <citation type="journal article" date="2021" name="Arch. Microbiol.">
        <title>Harenicola maris gen. nov., sp. nov. isolated from the Sea of Japan shallow sediments.</title>
        <authorList>
            <person name="Romanenko L.A."/>
            <person name="Kurilenko V.V."/>
            <person name="Chernysheva N.Y."/>
            <person name="Tekutyeva L.A."/>
            <person name="Velansky P.V."/>
            <person name="Svetashev V.I."/>
            <person name="Isaeva M.P."/>
        </authorList>
    </citation>
    <scope>NUCLEOTIDE SEQUENCE [LARGE SCALE GENOMIC DNA]</scope>
    <source>
        <strain evidence="3 4">KMM 3653</strain>
    </source>
</reference>
<protein>
    <recommendedName>
        <fullName evidence="5">Transmembrane protein</fullName>
    </recommendedName>
</protein>
<feature type="region of interest" description="Disordered" evidence="1">
    <location>
        <begin position="1"/>
        <end position="20"/>
    </location>
</feature>